<dbReference type="Gene3D" id="3.30.420.10">
    <property type="entry name" value="Ribonuclease H-like superfamily/Ribonuclease H"/>
    <property type="match status" value="1"/>
</dbReference>
<dbReference type="AlphaFoldDB" id="A0A8X6KYW7"/>
<reference evidence="1" key="1">
    <citation type="submission" date="2020-07" db="EMBL/GenBank/DDBJ databases">
        <title>Multicomponent nature underlies the extraordinary mechanical properties of spider dragline silk.</title>
        <authorList>
            <person name="Kono N."/>
            <person name="Nakamura H."/>
            <person name="Mori M."/>
            <person name="Yoshida Y."/>
            <person name="Ohtoshi R."/>
            <person name="Malay A.D."/>
            <person name="Moran D.A.P."/>
            <person name="Tomita M."/>
            <person name="Numata K."/>
            <person name="Arakawa K."/>
        </authorList>
    </citation>
    <scope>NUCLEOTIDE SEQUENCE</scope>
</reference>
<proteinExistence type="predicted"/>
<dbReference type="Proteomes" id="UP000887116">
    <property type="component" value="Unassembled WGS sequence"/>
</dbReference>
<comment type="caution">
    <text evidence="1">The sequence shown here is derived from an EMBL/GenBank/DDBJ whole genome shotgun (WGS) entry which is preliminary data.</text>
</comment>
<evidence type="ECO:0000313" key="2">
    <source>
        <dbReference type="Proteomes" id="UP000887116"/>
    </source>
</evidence>
<organism evidence="1 2">
    <name type="scientific">Trichonephila clavata</name>
    <name type="common">Joro spider</name>
    <name type="synonym">Nephila clavata</name>
    <dbReference type="NCBI Taxonomy" id="2740835"/>
    <lineage>
        <taxon>Eukaryota</taxon>
        <taxon>Metazoa</taxon>
        <taxon>Ecdysozoa</taxon>
        <taxon>Arthropoda</taxon>
        <taxon>Chelicerata</taxon>
        <taxon>Arachnida</taxon>
        <taxon>Araneae</taxon>
        <taxon>Araneomorphae</taxon>
        <taxon>Entelegynae</taxon>
        <taxon>Araneoidea</taxon>
        <taxon>Nephilidae</taxon>
        <taxon>Trichonephila</taxon>
    </lineage>
</organism>
<sequence>MWKNVKIVHGKPRHNQTQGSVERANQDMQNILTAWMNDNDTNKWSEDLPFVQFAKITTYPEGIRQCPYEAMFGIKAKRGMASSFLPSEQIANISKPKNNLKKLPILLKPKNSLKKLVILLKNI</sequence>
<dbReference type="OrthoDB" id="6427862at2759"/>
<keyword evidence="2" id="KW-1185">Reference proteome</keyword>
<protein>
    <submittedName>
        <fullName evidence="1">KRAB-A domain-containing protein 2</fullName>
    </submittedName>
</protein>
<dbReference type="EMBL" id="BMAO01003385">
    <property type="protein sequence ID" value="GFQ87378.1"/>
    <property type="molecule type" value="Genomic_DNA"/>
</dbReference>
<accession>A0A8X6KYW7</accession>
<dbReference type="GO" id="GO:0003676">
    <property type="term" value="F:nucleic acid binding"/>
    <property type="evidence" value="ECO:0007669"/>
    <property type="project" value="InterPro"/>
</dbReference>
<evidence type="ECO:0000313" key="1">
    <source>
        <dbReference type="EMBL" id="GFQ87378.1"/>
    </source>
</evidence>
<name>A0A8X6KYW7_TRICU</name>
<dbReference type="SUPFAM" id="SSF53098">
    <property type="entry name" value="Ribonuclease H-like"/>
    <property type="match status" value="1"/>
</dbReference>
<dbReference type="InterPro" id="IPR012337">
    <property type="entry name" value="RNaseH-like_sf"/>
</dbReference>
<dbReference type="InterPro" id="IPR036397">
    <property type="entry name" value="RNaseH_sf"/>
</dbReference>
<gene>
    <name evidence="1" type="primary">WN51_06937</name>
    <name evidence="1" type="ORF">TNCT_104551</name>
</gene>